<keyword evidence="3" id="KW-1185">Reference proteome</keyword>
<dbReference type="RefSeq" id="WP_078745841.1">
    <property type="nucleotide sequence ID" value="NZ_FUXG01000015.1"/>
</dbReference>
<sequence length="86" mass="9513">MKLKQRLIRMGNNAPLNFRRVIIGAMIFFGGAGMLMWAEGATHLPPLKQELVALLALAMIGIGALLSLLGYLGLSVFRILKFWDDK</sequence>
<proteinExistence type="predicted"/>
<dbReference type="Proteomes" id="UP000191418">
    <property type="component" value="Unassembled WGS sequence"/>
</dbReference>
<comment type="caution">
    <text evidence="2">The sequence shown here is derived from an EMBL/GenBank/DDBJ whole genome shotgun (WGS) entry which is preliminary data.</text>
</comment>
<dbReference type="EMBL" id="MTSM01000012">
    <property type="protein sequence ID" value="OPX55165.1"/>
    <property type="molecule type" value="Genomic_DNA"/>
</dbReference>
<evidence type="ECO:0000313" key="3">
    <source>
        <dbReference type="Proteomes" id="UP000191418"/>
    </source>
</evidence>
<protein>
    <submittedName>
        <fullName evidence="2">Uncharacterized protein</fullName>
    </submittedName>
</protein>
<feature type="transmembrane region" description="Helical" evidence="1">
    <location>
        <begin position="51"/>
        <end position="77"/>
    </location>
</feature>
<accession>A0A1T4RAZ9</accession>
<keyword evidence="1" id="KW-1133">Transmembrane helix</keyword>
<dbReference type="STRING" id="64969.SAMN02745127_02274"/>
<organism evidence="2 3">
    <name type="scientific">Oceanospirillum multiglobuliferum</name>
    <dbReference type="NCBI Taxonomy" id="64969"/>
    <lineage>
        <taxon>Bacteria</taxon>
        <taxon>Pseudomonadati</taxon>
        <taxon>Pseudomonadota</taxon>
        <taxon>Gammaproteobacteria</taxon>
        <taxon>Oceanospirillales</taxon>
        <taxon>Oceanospirillaceae</taxon>
        <taxon>Oceanospirillum</taxon>
    </lineage>
</organism>
<dbReference type="AlphaFoldDB" id="A0A1T4RAZ9"/>
<evidence type="ECO:0000313" key="2">
    <source>
        <dbReference type="EMBL" id="OPX55165.1"/>
    </source>
</evidence>
<keyword evidence="1" id="KW-0812">Transmembrane</keyword>
<name>A0A1T4RAZ9_9GAMM</name>
<evidence type="ECO:0000256" key="1">
    <source>
        <dbReference type="SAM" id="Phobius"/>
    </source>
</evidence>
<gene>
    <name evidence="2" type="ORF">BTE48_10420</name>
</gene>
<feature type="transmembrane region" description="Helical" evidence="1">
    <location>
        <begin position="21"/>
        <end position="39"/>
    </location>
</feature>
<reference evidence="2 3" key="1">
    <citation type="submission" date="2017-01" db="EMBL/GenBank/DDBJ databases">
        <title>Genome Sequencing of a Marine Spirillum, Oceanospirillum multiglobuliferum ATCC 33336, from Japan.</title>
        <authorList>
            <person name="Carney J.G."/>
            <person name="Trachtenberg A.M."/>
            <person name="Rheaume B.A."/>
            <person name="Linnane J.D."/>
            <person name="Pitts N.L."/>
            <person name="Mykles D.L."/>
            <person name="Maclea K.S."/>
        </authorList>
    </citation>
    <scope>NUCLEOTIDE SEQUENCE [LARGE SCALE GENOMIC DNA]</scope>
    <source>
        <strain evidence="2 3">ATCC 33336</strain>
    </source>
</reference>
<keyword evidence="1" id="KW-0472">Membrane</keyword>